<proteinExistence type="predicted"/>
<evidence type="ECO:0000256" key="4">
    <source>
        <dbReference type="ARBA" id="ARBA00023136"/>
    </source>
</evidence>
<organism evidence="6 7">
    <name type="scientific">Trichodelitschia bisporula</name>
    <dbReference type="NCBI Taxonomy" id="703511"/>
    <lineage>
        <taxon>Eukaryota</taxon>
        <taxon>Fungi</taxon>
        <taxon>Dikarya</taxon>
        <taxon>Ascomycota</taxon>
        <taxon>Pezizomycotina</taxon>
        <taxon>Dothideomycetes</taxon>
        <taxon>Dothideomycetes incertae sedis</taxon>
        <taxon>Phaeotrichales</taxon>
        <taxon>Phaeotrichaceae</taxon>
        <taxon>Trichodelitschia</taxon>
    </lineage>
</organism>
<dbReference type="PANTHER" id="PTHR15407">
    <property type="entry name" value="FUKUTIN-RELATED"/>
    <property type="match status" value="1"/>
</dbReference>
<evidence type="ECO:0000313" key="6">
    <source>
        <dbReference type="EMBL" id="KAF2397145.1"/>
    </source>
</evidence>
<keyword evidence="3" id="KW-1133">Transmembrane helix</keyword>
<keyword evidence="7" id="KW-1185">Reference proteome</keyword>
<sequence length="307" mass="35610">MRIFRYATVLATASTAIGAAISLESKKSTAKSTAPGANAATAKAVADAVTEATKPRDQHASTKYFHEPGSDDILGHYDTRYFKEVVSYEERTDTLHHMMRAYLEYFREAGLETWIAHGTLLGWWWNGKLLPWDWDIDTQVSGETLQYMAKNLNRTVHRYVSEDKEVEREYLLDVNPFAWERERGDGMNIIDARWIDTRNGLYIDITGLSETKPDEQPGIWSCKNYHHYQTKDLYPMRESVYEGVPALIPYAYEKILVEEYKEKALVVTNYEGHAWDQQQKLWVKKPGYEKLEQQKAEEREKHKQKGS</sequence>
<evidence type="ECO:0000256" key="3">
    <source>
        <dbReference type="ARBA" id="ARBA00022989"/>
    </source>
</evidence>
<dbReference type="InterPro" id="IPR009644">
    <property type="entry name" value="FKTN/MNN4/W02B3.4-1"/>
</dbReference>
<dbReference type="EMBL" id="ML996704">
    <property type="protein sequence ID" value="KAF2397145.1"/>
    <property type="molecule type" value="Genomic_DNA"/>
</dbReference>
<dbReference type="OrthoDB" id="444255at2759"/>
<dbReference type="PANTHER" id="PTHR15407:SF28">
    <property type="entry name" value="RIBITOL-5-PHOSPHATE TRANSFERASE FKTN"/>
    <property type="match status" value="1"/>
</dbReference>
<reference evidence="6" key="1">
    <citation type="journal article" date="2020" name="Stud. Mycol.">
        <title>101 Dothideomycetes genomes: a test case for predicting lifestyles and emergence of pathogens.</title>
        <authorList>
            <person name="Haridas S."/>
            <person name="Albert R."/>
            <person name="Binder M."/>
            <person name="Bloem J."/>
            <person name="Labutti K."/>
            <person name="Salamov A."/>
            <person name="Andreopoulos B."/>
            <person name="Baker S."/>
            <person name="Barry K."/>
            <person name="Bills G."/>
            <person name="Bluhm B."/>
            <person name="Cannon C."/>
            <person name="Castanera R."/>
            <person name="Culley D."/>
            <person name="Daum C."/>
            <person name="Ezra D."/>
            <person name="Gonzalez J."/>
            <person name="Henrissat B."/>
            <person name="Kuo A."/>
            <person name="Liang C."/>
            <person name="Lipzen A."/>
            <person name="Lutzoni F."/>
            <person name="Magnuson J."/>
            <person name="Mondo S."/>
            <person name="Nolan M."/>
            <person name="Ohm R."/>
            <person name="Pangilinan J."/>
            <person name="Park H.-J."/>
            <person name="Ramirez L."/>
            <person name="Alfaro M."/>
            <person name="Sun H."/>
            <person name="Tritt A."/>
            <person name="Yoshinaga Y."/>
            <person name="Zwiers L.-H."/>
            <person name="Turgeon B."/>
            <person name="Goodwin S."/>
            <person name="Spatafora J."/>
            <person name="Crous P."/>
            <person name="Grigoriev I."/>
        </authorList>
    </citation>
    <scope>NUCLEOTIDE SEQUENCE</scope>
    <source>
        <strain evidence="6">CBS 262.69</strain>
    </source>
</reference>
<dbReference type="GO" id="GO:0009100">
    <property type="term" value="P:glycoprotein metabolic process"/>
    <property type="evidence" value="ECO:0007669"/>
    <property type="project" value="UniProtKB-ARBA"/>
</dbReference>
<dbReference type="GO" id="GO:0016020">
    <property type="term" value="C:membrane"/>
    <property type="evidence" value="ECO:0007669"/>
    <property type="project" value="UniProtKB-SubCell"/>
</dbReference>
<keyword evidence="4" id="KW-0472">Membrane</keyword>
<evidence type="ECO:0000256" key="1">
    <source>
        <dbReference type="ARBA" id="ARBA00004167"/>
    </source>
</evidence>
<dbReference type="Pfam" id="PF04991">
    <property type="entry name" value="LicD"/>
    <property type="match status" value="1"/>
</dbReference>
<dbReference type="AlphaFoldDB" id="A0A6G1HN10"/>
<name>A0A6G1HN10_9PEZI</name>
<gene>
    <name evidence="6" type="ORF">EJ06DRAFT_162688</name>
</gene>
<protein>
    <recommendedName>
        <fullName evidence="5">LicD/FKTN/FKRP nucleotidyltransferase domain-containing protein</fullName>
    </recommendedName>
</protein>
<evidence type="ECO:0000256" key="2">
    <source>
        <dbReference type="ARBA" id="ARBA00022692"/>
    </source>
</evidence>
<keyword evidence="2" id="KW-0812">Transmembrane</keyword>
<evidence type="ECO:0000313" key="7">
    <source>
        <dbReference type="Proteomes" id="UP000799640"/>
    </source>
</evidence>
<accession>A0A6G1HN10</accession>
<evidence type="ECO:0000259" key="5">
    <source>
        <dbReference type="Pfam" id="PF04991"/>
    </source>
</evidence>
<comment type="subcellular location">
    <subcellularLocation>
        <location evidence="1">Membrane</location>
        <topology evidence="1">Single-pass membrane protein</topology>
    </subcellularLocation>
</comment>
<dbReference type="InterPro" id="IPR007074">
    <property type="entry name" value="LicD/FKTN/FKRP_NTP_transf"/>
</dbReference>
<feature type="domain" description="LicD/FKTN/FKRP nucleotidyltransferase" evidence="5">
    <location>
        <begin position="107"/>
        <end position="212"/>
    </location>
</feature>
<dbReference type="Proteomes" id="UP000799640">
    <property type="component" value="Unassembled WGS sequence"/>
</dbReference>